<dbReference type="CDD" id="cd01998">
    <property type="entry name" value="MnmA_TRMU-like"/>
    <property type="match status" value="1"/>
</dbReference>
<sequence length="374" mass="42335">MKRVVIGMSGGVDSAVSAYLLKKRGFDVIGVHMINWDPLEEGTSNCPRTKDESDARAVCAKLEIPFHTVNFVKEYWSEVFLKFLENYKIGRTTVPDIECNRSIKFEHFHNRMIQEFDADFIATGHYASTSFGDFQEKQNEKLRVELLTAKDPIKDQTYFLSTVRQEQLKRSIFPLGGMLKTDVKKIAEELGLYTVAKKAESMGICFVGKKAKFDEFIDEYIEEKKGKIIAESGEIIGEHNGIHHFTIGKRIHGKYLRKLSHFGYFVSDIEISSNNILAVEGSHNPKLYATKFEIEKPNWISGREDEDLDLDSVTCRIQRTHPAIPCSSENLGNSRILVIPRVPLRAAAPGQMCVFYKGNICLGGGEVQKIIETL</sequence>
<dbReference type="GO" id="GO:0005739">
    <property type="term" value="C:mitochondrion"/>
    <property type="evidence" value="ECO:0007669"/>
    <property type="project" value="UniProtKB-SubCell"/>
</dbReference>
<evidence type="ECO:0000256" key="3">
    <source>
        <dbReference type="ARBA" id="ARBA00006191"/>
    </source>
</evidence>
<comment type="caution">
    <text evidence="15">The sequence shown here is derived from an EMBL/GenBank/DDBJ whole genome shotgun (WGS) entry which is preliminary data.</text>
</comment>
<dbReference type="PANTHER" id="PTHR11933:SF5">
    <property type="entry name" value="MITOCHONDRIAL TRNA-SPECIFIC 2-THIOURIDYLASE 1"/>
    <property type="match status" value="1"/>
</dbReference>
<comment type="function">
    <text evidence="1">Catalyzes the 2-thiolation of uridine at the wobble position (U34) of mitochondrial tRNA(Lys), tRNA(Glu) and tRNA(Gln). Required for the formation of 5-taurinomethyl-2-thiouridine (tm5s2U) of mitochondrial tRNA(Lys), tRNA(Glu), and tRNA(Gln) at the wobble position. ATP is required to activate the C2 atom of the wobble base.</text>
</comment>
<dbReference type="EMBL" id="CANHGI010000004">
    <property type="protein sequence ID" value="CAI5449255.1"/>
    <property type="molecule type" value="Genomic_DNA"/>
</dbReference>
<dbReference type="Gene3D" id="2.40.30.10">
    <property type="entry name" value="Translation factors"/>
    <property type="match status" value="1"/>
</dbReference>
<dbReference type="Pfam" id="PF03054">
    <property type="entry name" value="tRNA_Me_trans"/>
    <property type="match status" value="1"/>
</dbReference>
<organism evidence="15 16">
    <name type="scientific">Caenorhabditis angaria</name>
    <dbReference type="NCBI Taxonomy" id="860376"/>
    <lineage>
        <taxon>Eukaryota</taxon>
        <taxon>Metazoa</taxon>
        <taxon>Ecdysozoa</taxon>
        <taxon>Nematoda</taxon>
        <taxon>Chromadorea</taxon>
        <taxon>Rhabditida</taxon>
        <taxon>Rhabditina</taxon>
        <taxon>Rhabditomorpha</taxon>
        <taxon>Rhabditoidea</taxon>
        <taxon>Rhabditidae</taxon>
        <taxon>Peloderinae</taxon>
        <taxon>Caenorhabditis</taxon>
    </lineage>
</organism>
<dbReference type="Pfam" id="PF20258">
    <property type="entry name" value="tRNA_Me_trans_C"/>
    <property type="match status" value="1"/>
</dbReference>
<keyword evidence="6" id="KW-0808">Transferase</keyword>
<dbReference type="InterPro" id="IPR046885">
    <property type="entry name" value="MnmA-like_C"/>
</dbReference>
<proteinExistence type="inferred from homology"/>
<dbReference type="OrthoDB" id="3685at2759"/>
<comment type="similarity">
    <text evidence="3">Belongs to the MnmA/TRMU family.</text>
</comment>
<evidence type="ECO:0000256" key="2">
    <source>
        <dbReference type="ARBA" id="ARBA00004173"/>
    </source>
</evidence>
<feature type="domain" description="tRNA-specific 2-thiouridylase MnmA-like central" evidence="14">
    <location>
        <begin position="215"/>
        <end position="277"/>
    </location>
</feature>
<dbReference type="PANTHER" id="PTHR11933">
    <property type="entry name" value="TRNA 5-METHYLAMINOMETHYL-2-THIOURIDYLATE -METHYLTRANSFERASE"/>
    <property type="match status" value="1"/>
</dbReference>
<keyword evidence="5" id="KW-0820">tRNA-binding</keyword>
<dbReference type="GO" id="GO:0000049">
    <property type="term" value="F:tRNA binding"/>
    <property type="evidence" value="ECO:0007669"/>
    <property type="project" value="UniProtKB-KW"/>
</dbReference>
<dbReference type="FunFam" id="3.40.50.620:FF:000104">
    <property type="entry name" value="Mitochondrial tRNA-specific 2-thiouridylase 1"/>
    <property type="match status" value="1"/>
</dbReference>
<dbReference type="GO" id="GO:0005524">
    <property type="term" value="F:ATP binding"/>
    <property type="evidence" value="ECO:0007669"/>
    <property type="project" value="UniProtKB-KW"/>
</dbReference>
<dbReference type="NCBIfam" id="TIGR00420">
    <property type="entry name" value="trmU"/>
    <property type="match status" value="1"/>
</dbReference>
<evidence type="ECO:0000256" key="11">
    <source>
        <dbReference type="ARBA" id="ARBA00023157"/>
    </source>
</evidence>
<evidence type="ECO:0000256" key="10">
    <source>
        <dbReference type="ARBA" id="ARBA00022884"/>
    </source>
</evidence>
<name>A0A9P1INY8_9PELO</name>
<dbReference type="Proteomes" id="UP001152747">
    <property type="component" value="Unassembled WGS sequence"/>
</dbReference>
<comment type="subcellular location">
    <subcellularLocation>
        <location evidence="2">Mitochondrion</location>
    </subcellularLocation>
</comment>
<dbReference type="Pfam" id="PF20259">
    <property type="entry name" value="tRNA_Me_trans_M"/>
    <property type="match status" value="1"/>
</dbReference>
<dbReference type="Gene3D" id="2.30.30.280">
    <property type="entry name" value="Adenine nucleotide alpha hydrolases-like domains"/>
    <property type="match status" value="1"/>
</dbReference>
<gene>
    <name evidence="15" type="ORF">CAMP_LOCUS11892</name>
</gene>
<accession>A0A9P1INY8</accession>
<keyword evidence="8" id="KW-0547">Nucleotide-binding</keyword>
<dbReference type="InterPro" id="IPR014729">
    <property type="entry name" value="Rossmann-like_a/b/a_fold"/>
</dbReference>
<dbReference type="Gene3D" id="3.40.50.620">
    <property type="entry name" value="HUPs"/>
    <property type="match status" value="1"/>
</dbReference>
<feature type="domain" description="tRNA-specific 2-thiouridylase MnmA-like C-terminal" evidence="13">
    <location>
        <begin position="290"/>
        <end position="366"/>
    </location>
</feature>
<evidence type="ECO:0000313" key="16">
    <source>
        <dbReference type="Proteomes" id="UP001152747"/>
    </source>
</evidence>
<keyword evidence="10" id="KW-0694">RNA-binding</keyword>
<dbReference type="InterPro" id="IPR004506">
    <property type="entry name" value="MnmA-like"/>
</dbReference>
<dbReference type="EC" id="2.8.1.14" evidence="4"/>
<dbReference type="InterPro" id="IPR046884">
    <property type="entry name" value="MnmA-like_central"/>
</dbReference>
<evidence type="ECO:0000259" key="13">
    <source>
        <dbReference type="Pfam" id="PF20258"/>
    </source>
</evidence>
<protein>
    <recommendedName>
        <fullName evidence="4">tRNA-5-taurinomethyluridine 2-sulfurtransferase</fullName>
        <ecNumber evidence="4">2.8.1.14</ecNumber>
    </recommendedName>
</protein>
<dbReference type="HAMAP" id="MF_00144">
    <property type="entry name" value="tRNA_thiouridyl_MnmA"/>
    <property type="match status" value="1"/>
</dbReference>
<reference evidence="15" key="1">
    <citation type="submission" date="2022-11" db="EMBL/GenBank/DDBJ databases">
        <authorList>
            <person name="Kikuchi T."/>
        </authorList>
    </citation>
    <scope>NUCLEOTIDE SEQUENCE</scope>
    <source>
        <strain evidence="15">PS1010</strain>
    </source>
</reference>
<comment type="catalytic activity">
    <reaction evidence="12">
        <text>5-taurinomethyluridine(34) in tRNA + S-sulfanyl-L-cysteinyl-[protein] + AH2 + ATP = 5-taurinomethyl-2-thiouridine(34) in tRNA + L-cysteinyl-[protein] + A + AMP + diphosphate + H(+)</text>
        <dbReference type="Rhea" id="RHEA:47040"/>
        <dbReference type="Rhea" id="RHEA-COMP:10131"/>
        <dbReference type="Rhea" id="RHEA-COMP:11726"/>
        <dbReference type="Rhea" id="RHEA-COMP:11732"/>
        <dbReference type="Rhea" id="RHEA-COMP:11733"/>
        <dbReference type="ChEBI" id="CHEBI:13193"/>
        <dbReference type="ChEBI" id="CHEBI:15378"/>
        <dbReference type="ChEBI" id="CHEBI:17499"/>
        <dbReference type="ChEBI" id="CHEBI:29950"/>
        <dbReference type="ChEBI" id="CHEBI:30616"/>
        <dbReference type="ChEBI" id="CHEBI:33019"/>
        <dbReference type="ChEBI" id="CHEBI:61963"/>
        <dbReference type="ChEBI" id="CHEBI:87171"/>
        <dbReference type="ChEBI" id="CHEBI:87172"/>
        <dbReference type="ChEBI" id="CHEBI:456215"/>
        <dbReference type="EC" id="2.8.1.14"/>
    </reaction>
</comment>
<evidence type="ECO:0000256" key="8">
    <source>
        <dbReference type="ARBA" id="ARBA00022741"/>
    </source>
</evidence>
<keyword evidence="7" id="KW-0819">tRNA processing</keyword>
<dbReference type="InterPro" id="IPR023382">
    <property type="entry name" value="MnmA-like_central_sf"/>
</dbReference>
<keyword evidence="16" id="KW-1185">Reference proteome</keyword>
<evidence type="ECO:0000256" key="12">
    <source>
        <dbReference type="ARBA" id="ARBA00049564"/>
    </source>
</evidence>
<evidence type="ECO:0000256" key="7">
    <source>
        <dbReference type="ARBA" id="ARBA00022694"/>
    </source>
</evidence>
<dbReference type="GO" id="GO:0061708">
    <property type="term" value="F:tRNA-5-taurinomethyluridine 2-sulfurtransferase"/>
    <property type="evidence" value="ECO:0007669"/>
    <property type="project" value="UniProtKB-EC"/>
</dbReference>
<keyword evidence="11" id="KW-1015">Disulfide bond</keyword>
<evidence type="ECO:0000259" key="14">
    <source>
        <dbReference type="Pfam" id="PF20259"/>
    </source>
</evidence>
<dbReference type="NCBIfam" id="NF001138">
    <property type="entry name" value="PRK00143.1"/>
    <property type="match status" value="1"/>
</dbReference>
<evidence type="ECO:0000256" key="6">
    <source>
        <dbReference type="ARBA" id="ARBA00022679"/>
    </source>
</evidence>
<dbReference type="GO" id="GO:0002143">
    <property type="term" value="P:tRNA wobble position uridine thiolation"/>
    <property type="evidence" value="ECO:0007669"/>
    <property type="project" value="TreeGrafter"/>
</dbReference>
<keyword evidence="9" id="KW-0067">ATP-binding</keyword>
<dbReference type="SUPFAM" id="SSF52402">
    <property type="entry name" value="Adenine nucleotide alpha hydrolases-like"/>
    <property type="match status" value="1"/>
</dbReference>
<evidence type="ECO:0000256" key="9">
    <source>
        <dbReference type="ARBA" id="ARBA00022840"/>
    </source>
</evidence>
<evidence type="ECO:0000313" key="15">
    <source>
        <dbReference type="EMBL" id="CAI5449255.1"/>
    </source>
</evidence>
<evidence type="ECO:0000256" key="1">
    <source>
        <dbReference type="ARBA" id="ARBA00003986"/>
    </source>
</evidence>
<dbReference type="AlphaFoldDB" id="A0A9P1INY8"/>
<evidence type="ECO:0000256" key="5">
    <source>
        <dbReference type="ARBA" id="ARBA00022555"/>
    </source>
</evidence>
<evidence type="ECO:0000256" key="4">
    <source>
        <dbReference type="ARBA" id="ARBA00011953"/>
    </source>
</evidence>